<dbReference type="InterPro" id="IPR001173">
    <property type="entry name" value="Glyco_trans_2-like"/>
</dbReference>
<evidence type="ECO:0000313" key="3">
    <source>
        <dbReference type="Proteomes" id="UP000265000"/>
    </source>
</evidence>
<dbReference type="Proteomes" id="UP000265000">
    <property type="component" value="Unplaced"/>
</dbReference>
<dbReference type="Ensembl" id="ENSFHET00000017859.1">
    <property type="protein sequence ID" value="ENSFHEP00000028331.1"/>
    <property type="gene ID" value="ENSFHEG00000012412.1"/>
</dbReference>
<dbReference type="Gene3D" id="3.90.550.10">
    <property type="entry name" value="Spore Coat Polysaccharide Biosynthesis Protein SpsA, Chain A"/>
    <property type="match status" value="1"/>
</dbReference>
<dbReference type="PANTHER" id="PTHR22916:SF3">
    <property type="entry name" value="UDP-GLCNAC:BETAGAL BETA-1,3-N-ACETYLGLUCOSAMINYLTRANSFERASE-LIKE PROTEIN 1"/>
    <property type="match status" value="1"/>
</dbReference>
<dbReference type="PANTHER" id="PTHR22916">
    <property type="entry name" value="GLYCOSYLTRANSFERASE"/>
    <property type="match status" value="1"/>
</dbReference>
<protein>
    <submittedName>
        <fullName evidence="2">UDP-GlcNAc:betaGal beta-1,3-N-acetylglucosaminyltransferase-like 1</fullName>
    </submittedName>
</protein>
<dbReference type="Pfam" id="PF00535">
    <property type="entry name" value="Glycos_transf_2"/>
    <property type="match status" value="1"/>
</dbReference>
<reference evidence="2" key="1">
    <citation type="submission" date="2025-08" db="UniProtKB">
        <authorList>
            <consortium name="Ensembl"/>
        </authorList>
    </citation>
    <scope>IDENTIFICATION</scope>
</reference>
<dbReference type="AlphaFoldDB" id="A0A3Q2QLK5"/>
<name>A0A3Q2QLK5_FUNHE</name>
<dbReference type="GeneTree" id="ENSGT00390000006933"/>
<reference evidence="2" key="2">
    <citation type="submission" date="2025-09" db="UniProtKB">
        <authorList>
            <consortium name="Ensembl"/>
        </authorList>
    </citation>
    <scope>IDENTIFICATION</scope>
</reference>
<evidence type="ECO:0000259" key="1">
    <source>
        <dbReference type="Pfam" id="PF00535"/>
    </source>
</evidence>
<dbReference type="STRING" id="8078.ENSFHEP00000028331"/>
<dbReference type="GO" id="GO:0016758">
    <property type="term" value="F:hexosyltransferase activity"/>
    <property type="evidence" value="ECO:0007669"/>
    <property type="project" value="UniProtKB-ARBA"/>
</dbReference>
<feature type="domain" description="Glycosyltransferase 2-like" evidence="1">
    <location>
        <begin position="71"/>
        <end position="186"/>
    </location>
</feature>
<dbReference type="InterPro" id="IPR029044">
    <property type="entry name" value="Nucleotide-diphossugar_trans"/>
</dbReference>
<organism evidence="2 3">
    <name type="scientific">Fundulus heteroclitus</name>
    <name type="common">Killifish</name>
    <name type="synonym">Mummichog</name>
    <dbReference type="NCBI Taxonomy" id="8078"/>
    <lineage>
        <taxon>Eukaryota</taxon>
        <taxon>Metazoa</taxon>
        <taxon>Chordata</taxon>
        <taxon>Craniata</taxon>
        <taxon>Vertebrata</taxon>
        <taxon>Euteleostomi</taxon>
        <taxon>Actinopterygii</taxon>
        <taxon>Neopterygii</taxon>
        <taxon>Teleostei</taxon>
        <taxon>Neoteleostei</taxon>
        <taxon>Acanthomorphata</taxon>
        <taxon>Ovalentaria</taxon>
        <taxon>Atherinomorphae</taxon>
        <taxon>Cyprinodontiformes</taxon>
        <taxon>Fundulidae</taxon>
        <taxon>Fundulus</taxon>
    </lineage>
</organism>
<sequence length="371" mass="40893">MYKLLGGCTVGSTVPCSKKVLGSNPTLGLSAWSLHVLPVHAWLLSGYSSFLPQSKNMTVRLVGLSKLSLVSVILPVHNASCWLEECLQAILDQDFTGSMELSAFDDASTDDSRKVLEGWRERMEERGISVVISGHNASQPGGVGFAKNKAVTQSSGQYLCFQDADDIMLPQRIRLQYETALLHPNSVSFNFLYSLLIHFLLFLQFRSAYTSHGPTVVMPTWFCSRKLFLKVGSFDEGGKGVPEDLLFFYQLLRQGGCPLRVDRCLLVYRYHERAATHSVTESVALLPSKSFPLTHMLGPSVGPPPTRSCPLASLIAISLRICRFPIKQFGHCQKPFALFVCFCCFSLPVSLSAVTPSLLSLLSVSVRSHSH</sequence>
<evidence type="ECO:0000313" key="2">
    <source>
        <dbReference type="Ensembl" id="ENSFHEP00000028331.1"/>
    </source>
</evidence>
<accession>A0A3Q2QLK5</accession>
<proteinExistence type="predicted"/>
<keyword evidence="3" id="KW-1185">Reference proteome</keyword>
<dbReference type="SUPFAM" id="SSF53448">
    <property type="entry name" value="Nucleotide-diphospho-sugar transferases"/>
    <property type="match status" value="1"/>
</dbReference>